<proteinExistence type="inferred from homology"/>
<dbReference type="InterPro" id="IPR028077">
    <property type="entry name" value="UAE_UbL_dom"/>
</dbReference>
<dbReference type="PIRSF" id="PIRSF039133">
    <property type="entry name" value="SUMO_E1B"/>
    <property type="match status" value="1"/>
</dbReference>
<feature type="binding site" evidence="14">
    <location>
        <position position="159"/>
    </location>
    <ligand>
        <name>Zn(2+)</name>
        <dbReference type="ChEBI" id="CHEBI:29105"/>
    </ligand>
</feature>
<dbReference type="KEGG" id="cvn:111133274"/>
<feature type="binding site" evidence="13">
    <location>
        <begin position="57"/>
        <end position="60"/>
    </location>
    <ligand>
        <name>ATP</name>
        <dbReference type="ChEBI" id="CHEBI:30616"/>
    </ligand>
</feature>
<dbReference type="PROSITE" id="PS51257">
    <property type="entry name" value="PROKAR_LIPOPROTEIN"/>
    <property type="match status" value="1"/>
</dbReference>
<evidence type="ECO:0000259" key="17">
    <source>
        <dbReference type="Pfam" id="PF00899"/>
    </source>
</evidence>
<comment type="pathway">
    <text evidence="2 11">Protein modification; protein sumoylation.</text>
</comment>
<feature type="binding site" evidence="14">
    <location>
        <position position="435"/>
    </location>
    <ligand>
        <name>Zn(2+)</name>
        <dbReference type="ChEBI" id="CHEBI:29105"/>
    </ligand>
</feature>
<evidence type="ECO:0000313" key="20">
    <source>
        <dbReference type="RefSeq" id="XP_022337193.1"/>
    </source>
</evidence>
<evidence type="ECO:0000256" key="2">
    <source>
        <dbReference type="ARBA" id="ARBA00004718"/>
    </source>
</evidence>
<evidence type="ECO:0000256" key="7">
    <source>
        <dbReference type="ARBA" id="ARBA00022786"/>
    </source>
</evidence>
<feature type="domain" description="THIF-type NAD/FAD binding fold" evidence="17">
    <location>
        <begin position="5"/>
        <end position="415"/>
    </location>
</feature>
<dbReference type="GeneID" id="111133274"/>
<feature type="binding site" evidence="14">
    <location>
        <position position="438"/>
    </location>
    <ligand>
        <name>Zn(2+)</name>
        <dbReference type="ChEBI" id="CHEBI:29105"/>
    </ligand>
</feature>
<dbReference type="FunFam" id="1.10.10.520:FF:000002">
    <property type="entry name" value="SUMO-activating enzyme subunit 2"/>
    <property type="match status" value="1"/>
</dbReference>
<evidence type="ECO:0000256" key="10">
    <source>
        <dbReference type="ARBA" id="ARBA00023242"/>
    </source>
</evidence>
<feature type="region of interest" description="Disordered" evidence="16">
    <location>
        <begin position="548"/>
        <end position="614"/>
    </location>
</feature>
<dbReference type="GO" id="GO:0019948">
    <property type="term" value="F:SUMO activating enzyme activity"/>
    <property type="evidence" value="ECO:0007669"/>
    <property type="project" value="UniProtKB-UniRule"/>
</dbReference>
<dbReference type="Pfam" id="PF00899">
    <property type="entry name" value="ThiF"/>
    <property type="match status" value="1"/>
</dbReference>
<dbReference type="InterPro" id="IPR035985">
    <property type="entry name" value="Ubiquitin-activating_enz"/>
</dbReference>
<dbReference type="InterPro" id="IPR023318">
    <property type="entry name" value="Ub_act_enz_dom_a_sf"/>
</dbReference>
<dbReference type="PANTHER" id="PTHR10953:SF5">
    <property type="entry name" value="SUMO-ACTIVATING ENZYME SUBUNIT 2"/>
    <property type="match status" value="1"/>
</dbReference>
<evidence type="ECO:0000256" key="3">
    <source>
        <dbReference type="ARBA" id="ARBA00005673"/>
    </source>
</evidence>
<evidence type="ECO:0000256" key="8">
    <source>
        <dbReference type="ARBA" id="ARBA00022833"/>
    </source>
</evidence>
<dbReference type="InterPro" id="IPR033127">
    <property type="entry name" value="UBQ-activ_enz_E1_Cys_AS"/>
</dbReference>
<dbReference type="InterPro" id="IPR030661">
    <property type="entry name" value="Uba2"/>
</dbReference>
<dbReference type="PANTHER" id="PTHR10953">
    <property type="entry name" value="UBIQUITIN-ACTIVATING ENZYME E1"/>
    <property type="match status" value="1"/>
</dbReference>
<evidence type="ECO:0000256" key="12">
    <source>
        <dbReference type="PIRSR" id="PIRSR039133-1"/>
    </source>
</evidence>
<keyword evidence="7 11" id="KW-0833">Ubl conjugation pathway</keyword>
<evidence type="ECO:0000256" key="15">
    <source>
        <dbReference type="PROSITE-ProRule" id="PRU10132"/>
    </source>
</evidence>
<feature type="compositionally biased region" description="Polar residues" evidence="16">
    <location>
        <begin position="556"/>
        <end position="566"/>
    </location>
</feature>
<dbReference type="GO" id="GO:0016740">
    <property type="term" value="F:transferase activity"/>
    <property type="evidence" value="ECO:0007669"/>
    <property type="project" value="UniProtKB-KW"/>
</dbReference>
<evidence type="ECO:0000256" key="6">
    <source>
        <dbReference type="ARBA" id="ARBA00022741"/>
    </source>
</evidence>
<dbReference type="FunFam" id="3.50.50.80:FF:000002">
    <property type="entry name" value="SUMO-activating enzyme subunit 2"/>
    <property type="match status" value="1"/>
</dbReference>
<evidence type="ECO:0000256" key="9">
    <source>
        <dbReference type="ARBA" id="ARBA00022840"/>
    </source>
</evidence>
<feature type="domain" description="Ubiquitin/SUMO-activating enzyme ubiquitin-like" evidence="18">
    <location>
        <begin position="446"/>
        <end position="533"/>
    </location>
</feature>
<keyword evidence="8 11" id="KW-0862">Zinc</keyword>
<dbReference type="GO" id="GO:0005737">
    <property type="term" value="C:cytoplasm"/>
    <property type="evidence" value="ECO:0007669"/>
    <property type="project" value="TreeGrafter"/>
</dbReference>
<feature type="active site" description="Glycyl thioester intermediate" evidence="12 15">
    <location>
        <position position="174"/>
    </location>
</feature>
<feature type="region of interest" description="Disordered" evidence="16">
    <location>
        <begin position="200"/>
        <end position="221"/>
    </location>
</feature>
<comment type="subunit">
    <text evidence="11">Heterodimer.</text>
</comment>
<dbReference type="GO" id="GO:0005524">
    <property type="term" value="F:ATP binding"/>
    <property type="evidence" value="ECO:0007669"/>
    <property type="project" value="UniProtKB-UniRule"/>
</dbReference>
<sequence length="614" mass="68016">MAASLRVLDETASKNILSCKLLVVGAGGIGCELLKNLVLTGFQDIVVIDLDTIDVSNLNRQFLFRKEHVGKSKAQVAKESALNFNPNVKITAYHDSIMSPDYGVDFFRKFTLVMNALDNRAARNHVNRMCLAADIPLIESGTAGYLGQVTVIKKGLTECYECQPKPPQKTFPGCTIRNTPSEPVHCVVWAKHLFNQLFGEEDPDQDVSPDTEDPELTAEAGQSALEQKKTANVAGGIERKSTRAWAMETGYDAKKIFNKLFRDDIKYLLSMETLWKKRRPPIPLDFENLPHAESEHPSTVMRDQRLWSMKECAQVFRDCLSGLKEEFAKQGENGMLVWDKDDELAMDFVASTANIRSHIFGINQKTKFDIKSMAGNIIPAIATTNAIIAAVIVMEGLKVLNGRIEECKQVYLNRQPNPRKKLLVPCALDKPSPKCYVCSAKPEVTVVLNTEKITVKTLEDKILKSALGMVAPDVEIDDGKGTILISSEEGETEENSDKFLSDFNIGNGSILKCDDFLQNFELKVIIAHADKLEDDKEFDVVGDLSELQAKPLEEQPANQNGGPSNQEEAEDDLMVVDDVDIIKSGTKRKADPESDDMGAKRMKSSGDQGDIVIL</sequence>
<dbReference type="Gene3D" id="3.10.290.20">
    <property type="entry name" value="Ubiquitin-like 2 activating enzyme e1b. Chain: B, domain 3"/>
    <property type="match status" value="1"/>
</dbReference>
<feature type="binding site" evidence="14">
    <location>
        <position position="162"/>
    </location>
    <ligand>
        <name>Zn(2+)</name>
        <dbReference type="ChEBI" id="CHEBI:29105"/>
    </ligand>
</feature>
<dbReference type="Proteomes" id="UP000694844">
    <property type="component" value="Chromosome 5"/>
</dbReference>
<dbReference type="Gene3D" id="3.50.50.80">
    <property type="entry name" value="Ubiquitin-activating enzyme E1, inactive adenylation domain, subdomain 1"/>
    <property type="match status" value="1"/>
</dbReference>
<evidence type="ECO:0000259" key="18">
    <source>
        <dbReference type="Pfam" id="PF14732"/>
    </source>
</evidence>
<evidence type="ECO:0000256" key="4">
    <source>
        <dbReference type="ARBA" id="ARBA00022679"/>
    </source>
</evidence>
<reference evidence="20" key="1">
    <citation type="submission" date="2025-08" db="UniProtKB">
        <authorList>
            <consortium name="RefSeq"/>
        </authorList>
    </citation>
    <scope>IDENTIFICATION</scope>
    <source>
        <tissue evidence="20">Whole sample</tissue>
    </source>
</reference>
<feature type="binding site" evidence="13">
    <location>
        <begin position="96"/>
        <end position="97"/>
    </location>
    <ligand>
        <name>ATP</name>
        <dbReference type="ChEBI" id="CHEBI:30616"/>
    </ligand>
</feature>
<evidence type="ECO:0000256" key="1">
    <source>
        <dbReference type="ARBA" id="ARBA00004123"/>
    </source>
</evidence>
<evidence type="ECO:0000256" key="13">
    <source>
        <dbReference type="PIRSR" id="PIRSR039133-2"/>
    </source>
</evidence>
<keyword evidence="19" id="KW-1185">Reference proteome</keyword>
<dbReference type="InterPro" id="IPR045886">
    <property type="entry name" value="ThiF/MoeB/HesA"/>
</dbReference>
<feature type="compositionally biased region" description="Acidic residues" evidence="16">
    <location>
        <begin position="200"/>
        <end position="216"/>
    </location>
</feature>
<evidence type="ECO:0000256" key="16">
    <source>
        <dbReference type="SAM" id="MobiDB-lite"/>
    </source>
</evidence>
<dbReference type="AlphaFoldDB" id="A0A8B8EC97"/>
<keyword evidence="6 11" id="KW-0547">Nucleotide-binding</keyword>
<dbReference type="UniPathway" id="UPA00886"/>
<feature type="compositionally biased region" description="Acidic residues" evidence="16">
    <location>
        <begin position="567"/>
        <end position="579"/>
    </location>
</feature>
<feature type="binding site" evidence="13">
    <location>
        <position position="49"/>
    </location>
    <ligand>
        <name>ATP</name>
        <dbReference type="ChEBI" id="CHEBI:30616"/>
    </ligand>
</feature>
<organism evidence="19 20">
    <name type="scientific">Crassostrea virginica</name>
    <name type="common">Eastern oyster</name>
    <dbReference type="NCBI Taxonomy" id="6565"/>
    <lineage>
        <taxon>Eukaryota</taxon>
        <taxon>Metazoa</taxon>
        <taxon>Spiralia</taxon>
        <taxon>Lophotrochozoa</taxon>
        <taxon>Mollusca</taxon>
        <taxon>Bivalvia</taxon>
        <taxon>Autobranchia</taxon>
        <taxon>Pteriomorphia</taxon>
        <taxon>Ostreida</taxon>
        <taxon>Ostreoidea</taxon>
        <taxon>Ostreidae</taxon>
        <taxon>Crassostrea</taxon>
    </lineage>
</organism>
<evidence type="ECO:0000313" key="19">
    <source>
        <dbReference type="Proteomes" id="UP000694844"/>
    </source>
</evidence>
<keyword evidence="9 11" id="KW-0067">ATP-binding</keyword>
<dbReference type="SUPFAM" id="SSF69572">
    <property type="entry name" value="Activating enzymes of the ubiquitin-like proteins"/>
    <property type="match status" value="1"/>
</dbReference>
<keyword evidence="4" id="KW-0808">Transferase</keyword>
<feature type="binding site" evidence="13">
    <location>
        <begin position="118"/>
        <end position="123"/>
    </location>
    <ligand>
        <name>ATP</name>
        <dbReference type="ChEBI" id="CHEBI:30616"/>
    </ligand>
</feature>
<keyword evidence="10" id="KW-0539">Nucleus</keyword>
<dbReference type="RefSeq" id="XP_022337193.1">
    <property type="nucleotide sequence ID" value="XM_022481485.1"/>
</dbReference>
<comment type="subcellular location">
    <subcellularLocation>
        <location evidence="1">Nucleus</location>
    </subcellularLocation>
</comment>
<evidence type="ECO:0000256" key="5">
    <source>
        <dbReference type="ARBA" id="ARBA00022723"/>
    </source>
</evidence>
<gene>
    <name evidence="20" type="primary">LOC111133274</name>
</gene>
<feature type="binding site" evidence="13">
    <location>
        <begin position="25"/>
        <end position="30"/>
    </location>
    <ligand>
        <name>ATP</name>
        <dbReference type="ChEBI" id="CHEBI:30616"/>
    </ligand>
</feature>
<dbReference type="FunFam" id="3.40.50.720:FF:000618">
    <property type="entry name" value="SUMO-activating enzyme subunit 2"/>
    <property type="match status" value="1"/>
</dbReference>
<accession>A0A8B8EC97</accession>
<dbReference type="CDD" id="cd01489">
    <property type="entry name" value="Uba2_SUMO"/>
    <property type="match status" value="1"/>
</dbReference>
<dbReference type="GO" id="GO:0031510">
    <property type="term" value="C:SUMO activating enzyme complex"/>
    <property type="evidence" value="ECO:0007669"/>
    <property type="project" value="UniProtKB-UniRule"/>
</dbReference>
<dbReference type="Pfam" id="PF14732">
    <property type="entry name" value="UAE_UbL"/>
    <property type="match status" value="1"/>
</dbReference>
<dbReference type="OrthoDB" id="10255449at2759"/>
<comment type="similarity">
    <text evidence="3 11">Belongs to the ubiquitin-activating E1 family.</text>
</comment>
<keyword evidence="5 11" id="KW-0479">Metal-binding</keyword>
<dbReference type="InterPro" id="IPR042449">
    <property type="entry name" value="Ub-E1_IAD_1"/>
</dbReference>
<evidence type="ECO:0000256" key="14">
    <source>
        <dbReference type="PIRSR" id="PIRSR039133-3"/>
    </source>
</evidence>
<evidence type="ECO:0000256" key="11">
    <source>
        <dbReference type="PIRNR" id="PIRNR039133"/>
    </source>
</evidence>
<dbReference type="PROSITE" id="PS00865">
    <property type="entry name" value="UBIQUITIN_ACTIVAT_2"/>
    <property type="match status" value="1"/>
</dbReference>
<dbReference type="InterPro" id="IPR000594">
    <property type="entry name" value="ThiF_NAD_FAD-bd"/>
</dbReference>
<feature type="binding site" evidence="13">
    <location>
        <position position="73"/>
    </location>
    <ligand>
        <name>ATP</name>
        <dbReference type="ChEBI" id="CHEBI:30616"/>
    </ligand>
</feature>
<name>A0A8B8EC97_CRAVI</name>
<dbReference type="Gene3D" id="1.10.10.520">
    <property type="entry name" value="Ubiquitin activating enzymes (Uba3). Chain: B, domain 2"/>
    <property type="match status" value="1"/>
</dbReference>
<dbReference type="GO" id="GO:0016925">
    <property type="term" value="P:protein sumoylation"/>
    <property type="evidence" value="ECO:0007669"/>
    <property type="project" value="UniProtKB-UniRule"/>
</dbReference>
<dbReference type="GO" id="GO:0046872">
    <property type="term" value="F:metal ion binding"/>
    <property type="evidence" value="ECO:0007669"/>
    <property type="project" value="UniProtKB-KW"/>
</dbReference>
<protein>
    <recommendedName>
        <fullName evidence="11">SUMO-activating enzyme subunit</fullName>
    </recommendedName>
</protein>